<dbReference type="EMBL" id="FMIQ01000055">
    <property type="protein sequence ID" value="SCM53403.1"/>
    <property type="molecule type" value="Genomic_DNA"/>
</dbReference>
<proteinExistence type="predicted"/>
<evidence type="ECO:0000313" key="3">
    <source>
        <dbReference type="Proteomes" id="UP000094844"/>
    </source>
</evidence>
<evidence type="ECO:0000256" key="1">
    <source>
        <dbReference type="SAM" id="Phobius"/>
    </source>
</evidence>
<reference evidence="2 3" key="1">
    <citation type="submission" date="2016-09" db="EMBL/GenBank/DDBJ databases">
        <authorList>
            <person name="Capua I."/>
            <person name="De Benedictis P."/>
            <person name="Joannis T."/>
            <person name="Lombin L.H."/>
            <person name="Cattoli G."/>
        </authorList>
    </citation>
    <scope>NUCLEOTIDE SEQUENCE [LARGE SCALE GENOMIC DNA]</scope>
    <source>
        <strain evidence="2 3">GB001</strain>
    </source>
</reference>
<sequence>MKLLIMFSSLFSFAVIVIAFIYSELKNNKHKELCNEFLEQYHYIPADVLAYQSSGILFTFQKDIFFLMAEIFNDDSFFVRNLDKNIYSFIKKQPSKKIFWIKAKFLILIFGFISLIVNYLAFTIFIK</sequence>
<dbReference type="AlphaFoldDB" id="A0A1C6Z2H0"/>
<evidence type="ECO:0000313" key="2">
    <source>
        <dbReference type="EMBL" id="SCM53403.1"/>
    </source>
</evidence>
<keyword evidence="1" id="KW-1133">Transmembrane helix</keyword>
<accession>A0A1C6Z2H0</accession>
<protein>
    <submittedName>
        <fullName evidence="2">Uncharacterized protein</fullName>
    </submittedName>
</protein>
<keyword evidence="1" id="KW-0812">Transmembrane</keyword>
<name>A0A1C6Z2H0_HAFAL</name>
<organism evidence="2 3">
    <name type="scientific">Hafnia alvei</name>
    <dbReference type="NCBI Taxonomy" id="569"/>
    <lineage>
        <taxon>Bacteria</taxon>
        <taxon>Pseudomonadati</taxon>
        <taxon>Pseudomonadota</taxon>
        <taxon>Gammaproteobacteria</taxon>
        <taxon>Enterobacterales</taxon>
        <taxon>Hafniaceae</taxon>
        <taxon>Hafnia</taxon>
    </lineage>
</organism>
<feature type="transmembrane region" description="Helical" evidence="1">
    <location>
        <begin position="6"/>
        <end position="23"/>
    </location>
</feature>
<feature type="transmembrane region" description="Helical" evidence="1">
    <location>
        <begin position="105"/>
        <end position="126"/>
    </location>
</feature>
<dbReference type="Proteomes" id="UP000094844">
    <property type="component" value="Unassembled WGS sequence"/>
</dbReference>
<gene>
    <name evidence="2" type="ORF">BN1044_02896</name>
</gene>
<keyword evidence="1" id="KW-0472">Membrane</keyword>